<dbReference type="Pfam" id="PF13108">
    <property type="entry name" value="DUF3969"/>
    <property type="match status" value="1"/>
</dbReference>
<sequence>MKNEKEVLIFIINVLEELLEDRICIDKSEQILFSPFNIKKLQKITNDSRILRILYEGCELDDINDLIPNEYRNVLLRLKREATILLSEYKDES</sequence>
<name>A0A927UDH6_9FIRM</name>
<reference evidence="1" key="1">
    <citation type="submission" date="2019-04" db="EMBL/GenBank/DDBJ databases">
        <title>Evolution of Biomass-Degrading Anaerobic Consortia Revealed by Metagenomics.</title>
        <authorList>
            <person name="Peng X."/>
        </authorList>
    </citation>
    <scope>NUCLEOTIDE SEQUENCE</scope>
    <source>
        <strain evidence="1">SIG311</strain>
    </source>
</reference>
<dbReference type="EMBL" id="SVER01000030">
    <property type="protein sequence ID" value="MBE5920329.1"/>
    <property type="molecule type" value="Genomic_DNA"/>
</dbReference>
<evidence type="ECO:0000313" key="2">
    <source>
        <dbReference type="Proteomes" id="UP000766246"/>
    </source>
</evidence>
<dbReference type="Proteomes" id="UP000766246">
    <property type="component" value="Unassembled WGS sequence"/>
</dbReference>
<comment type="caution">
    <text evidence="1">The sequence shown here is derived from an EMBL/GenBank/DDBJ whole genome shotgun (WGS) entry which is preliminary data.</text>
</comment>
<protein>
    <submittedName>
        <fullName evidence="1">DUF3969 family protein</fullName>
    </submittedName>
</protein>
<dbReference type="InterPro" id="IPR025083">
    <property type="entry name" value="DUF3969"/>
</dbReference>
<accession>A0A927UDH6</accession>
<dbReference type="AlphaFoldDB" id="A0A927UDH6"/>
<evidence type="ECO:0000313" key="1">
    <source>
        <dbReference type="EMBL" id="MBE5920329.1"/>
    </source>
</evidence>
<organism evidence="1 2">
    <name type="scientific">Pseudobutyrivibrio ruminis</name>
    <dbReference type="NCBI Taxonomy" id="46206"/>
    <lineage>
        <taxon>Bacteria</taxon>
        <taxon>Bacillati</taxon>
        <taxon>Bacillota</taxon>
        <taxon>Clostridia</taxon>
        <taxon>Lachnospirales</taxon>
        <taxon>Lachnospiraceae</taxon>
        <taxon>Pseudobutyrivibrio</taxon>
    </lineage>
</organism>
<proteinExistence type="predicted"/>
<gene>
    <name evidence="1" type="ORF">E7272_10875</name>
</gene>